<reference evidence="1 2" key="1">
    <citation type="submission" date="2018-06" db="EMBL/GenBank/DDBJ databases">
        <title>Complete Genome Sequence of Bacillus velezensis DSYZ, a Plant Growth-Promoting Rhizobacterium with Antifungal Activity.</title>
        <authorList>
            <person name="Du B."/>
            <person name="Ding Y."/>
            <person name="Liu K."/>
            <person name="Yao L."/>
            <person name="Wang C."/>
            <person name="Li H."/>
            <person name="Liu H."/>
        </authorList>
    </citation>
    <scope>NUCLEOTIDE SEQUENCE [LARGE SCALE GENOMIC DNA]</scope>
    <source>
        <strain evidence="1 2">DSYZ</strain>
        <plasmid evidence="2">pdsyz</plasmid>
    </source>
</reference>
<dbReference type="Proteomes" id="UP000250069">
    <property type="component" value="Plasmid pdsyz"/>
</dbReference>
<accession>A0ABC8DG25</accession>
<dbReference type="RefSeq" id="WP_105322188.1">
    <property type="nucleotide sequence ID" value="NZ_CP026611.1"/>
</dbReference>
<dbReference type="AlphaFoldDB" id="A0ABC8DG25"/>
<evidence type="ECO:0000313" key="1">
    <source>
        <dbReference type="EMBL" id="AWX74675.1"/>
    </source>
</evidence>
<evidence type="ECO:0000313" key="2">
    <source>
        <dbReference type="Proteomes" id="UP000250069"/>
    </source>
</evidence>
<name>A0ABC8DG25_BACVE</name>
<gene>
    <name evidence="1" type="ORF">BVDSYZ_21770</name>
</gene>
<dbReference type="EMBL" id="CP030151">
    <property type="protein sequence ID" value="AWX74675.1"/>
    <property type="molecule type" value="Genomic_DNA"/>
</dbReference>
<keyword evidence="1" id="KW-0614">Plasmid</keyword>
<proteinExistence type="predicted"/>
<sequence>MAGQKQKRRLKKDLIMPAGAGIRFAEMRPGFTGAFLLFLRGLEAATAASKQARCLRFNQGKL</sequence>
<geneLocation type="plasmid" evidence="2">
    <name>pdsyz</name>
</geneLocation>
<protein>
    <submittedName>
        <fullName evidence="1">Uncharacterized protein</fullName>
    </submittedName>
</protein>
<organism evidence="1 2">
    <name type="scientific">Bacillus velezensis</name>
    <dbReference type="NCBI Taxonomy" id="492670"/>
    <lineage>
        <taxon>Bacteria</taxon>
        <taxon>Bacillati</taxon>
        <taxon>Bacillota</taxon>
        <taxon>Bacilli</taxon>
        <taxon>Bacillales</taxon>
        <taxon>Bacillaceae</taxon>
        <taxon>Bacillus</taxon>
        <taxon>Bacillus amyloliquefaciens group</taxon>
    </lineage>
</organism>